<name>A0A7X0NJN3_9GAMM</name>
<organism evidence="2 3">
    <name type="scientific">Thalassotalea piscium</name>
    <dbReference type="NCBI Taxonomy" id="1230533"/>
    <lineage>
        <taxon>Bacteria</taxon>
        <taxon>Pseudomonadati</taxon>
        <taxon>Pseudomonadota</taxon>
        <taxon>Gammaproteobacteria</taxon>
        <taxon>Alteromonadales</taxon>
        <taxon>Colwelliaceae</taxon>
        <taxon>Thalassotalea</taxon>
    </lineage>
</organism>
<dbReference type="AlphaFoldDB" id="A0A7X0NJN3"/>
<reference evidence="2 3" key="1">
    <citation type="submission" date="2020-08" db="EMBL/GenBank/DDBJ databases">
        <title>Genomic Encyclopedia of Type Strains, Phase IV (KMG-IV): sequencing the most valuable type-strain genomes for metagenomic binning, comparative biology and taxonomic classification.</title>
        <authorList>
            <person name="Goeker M."/>
        </authorList>
    </citation>
    <scope>NUCLEOTIDE SEQUENCE [LARGE SCALE GENOMIC DNA]</scope>
    <source>
        <strain evidence="2 3">DSM 26287</strain>
    </source>
</reference>
<accession>A0A7X0NJN3</accession>
<gene>
    <name evidence="2" type="ORF">HNQ55_003235</name>
</gene>
<feature type="region of interest" description="Disordered" evidence="1">
    <location>
        <begin position="1"/>
        <end position="21"/>
    </location>
</feature>
<dbReference type="EMBL" id="JACHHU010000035">
    <property type="protein sequence ID" value="MBB6544702.1"/>
    <property type="molecule type" value="Genomic_DNA"/>
</dbReference>
<sequence>MSDLLKGNFTTQKEVKKPEENCGKDNAQQAFKKAALNSIGGSMVYVERTDLTWDGEE</sequence>
<dbReference type="RefSeq" id="WP_184426071.1">
    <property type="nucleotide sequence ID" value="NZ_AP027362.1"/>
</dbReference>
<evidence type="ECO:0000256" key="1">
    <source>
        <dbReference type="SAM" id="MobiDB-lite"/>
    </source>
</evidence>
<dbReference type="Proteomes" id="UP000537141">
    <property type="component" value="Unassembled WGS sequence"/>
</dbReference>
<proteinExistence type="predicted"/>
<evidence type="ECO:0000313" key="2">
    <source>
        <dbReference type="EMBL" id="MBB6544702.1"/>
    </source>
</evidence>
<comment type="caution">
    <text evidence="2">The sequence shown here is derived from an EMBL/GenBank/DDBJ whole genome shotgun (WGS) entry which is preliminary data.</text>
</comment>
<protein>
    <submittedName>
        <fullName evidence="2">Uncharacterized protein</fullName>
    </submittedName>
</protein>
<evidence type="ECO:0000313" key="3">
    <source>
        <dbReference type="Proteomes" id="UP000537141"/>
    </source>
</evidence>
<keyword evidence="3" id="KW-1185">Reference proteome</keyword>